<dbReference type="InterPro" id="IPR000683">
    <property type="entry name" value="Gfo/Idh/MocA-like_OxRdtase_N"/>
</dbReference>
<dbReference type="EMBL" id="CP002355">
    <property type="protein sequence ID" value="ADR32824.1"/>
    <property type="molecule type" value="Genomic_DNA"/>
</dbReference>
<feature type="domain" description="Gfo/Idh/MocA-like oxidoreductase N-terminal" evidence="1">
    <location>
        <begin position="6"/>
        <end position="133"/>
    </location>
</feature>
<dbReference type="Proteomes" id="UP000008721">
    <property type="component" value="Chromosome"/>
</dbReference>
<organism evidence="2 3">
    <name type="scientific">Sulfuricurvum kujiense (strain ATCC BAA-921 / DSM 16994 / JCM 11577 / YK-1)</name>
    <dbReference type="NCBI Taxonomy" id="709032"/>
    <lineage>
        <taxon>Bacteria</taxon>
        <taxon>Pseudomonadati</taxon>
        <taxon>Campylobacterota</taxon>
        <taxon>Epsilonproteobacteria</taxon>
        <taxon>Campylobacterales</taxon>
        <taxon>Sulfurimonadaceae</taxon>
        <taxon>Sulfuricurvum</taxon>
    </lineage>
</organism>
<dbReference type="PANTHER" id="PTHR43249">
    <property type="entry name" value="UDP-N-ACETYL-2-AMINO-2-DEOXY-D-GLUCURONATE OXIDASE"/>
    <property type="match status" value="1"/>
</dbReference>
<evidence type="ECO:0000259" key="1">
    <source>
        <dbReference type="Pfam" id="PF01408"/>
    </source>
</evidence>
<dbReference type="STRING" id="709032.Sulku_0157"/>
<dbReference type="InterPro" id="IPR036291">
    <property type="entry name" value="NAD(P)-bd_dom_sf"/>
</dbReference>
<dbReference type="eggNOG" id="COG0673">
    <property type="taxonomic scope" value="Bacteria"/>
</dbReference>
<dbReference type="GO" id="GO:0000166">
    <property type="term" value="F:nucleotide binding"/>
    <property type="evidence" value="ECO:0007669"/>
    <property type="project" value="InterPro"/>
</dbReference>
<dbReference type="Gene3D" id="3.40.50.720">
    <property type="entry name" value="NAD(P)-binding Rossmann-like Domain"/>
    <property type="match status" value="1"/>
</dbReference>
<dbReference type="KEGG" id="sku:Sulku_0157"/>
<dbReference type="Pfam" id="PF01408">
    <property type="entry name" value="GFO_IDH_MocA"/>
    <property type="match status" value="1"/>
</dbReference>
<proteinExistence type="predicted"/>
<evidence type="ECO:0000313" key="2">
    <source>
        <dbReference type="EMBL" id="ADR32824.1"/>
    </source>
</evidence>
<dbReference type="Gene3D" id="3.30.360.10">
    <property type="entry name" value="Dihydrodipicolinate Reductase, domain 2"/>
    <property type="match status" value="1"/>
</dbReference>
<protein>
    <submittedName>
        <fullName evidence="2">Oxidoreductase domain protein</fullName>
    </submittedName>
</protein>
<dbReference type="AlphaFoldDB" id="E4TXC7"/>
<dbReference type="SUPFAM" id="SSF51735">
    <property type="entry name" value="NAD(P)-binding Rossmann-fold domains"/>
    <property type="match status" value="1"/>
</dbReference>
<gene>
    <name evidence="2" type="ordered locus">Sulku_0157</name>
</gene>
<dbReference type="PANTHER" id="PTHR43249:SF1">
    <property type="entry name" value="D-GLUCOSIDE 3-DEHYDROGENASE"/>
    <property type="match status" value="1"/>
</dbReference>
<reference evidence="2 3" key="1">
    <citation type="journal article" date="2012" name="Stand. Genomic Sci.">
        <title>Complete genome sequence of the sulfur compounds oxidizing chemolithoautotroph Sulfuricurvum kujiense type strain (YK-1(T)).</title>
        <authorList>
            <person name="Han C."/>
            <person name="Kotsyurbenko O."/>
            <person name="Chertkov O."/>
            <person name="Held B."/>
            <person name="Lapidus A."/>
            <person name="Nolan M."/>
            <person name="Lucas S."/>
            <person name="Hammon N."/>
            <person name="Deshpande S."/>
            <person name="Cheng J.F."/>
            <person name="Tapia R."/>
            <person name="Goodwin L.A."/>
            <person name="Pitluck S."/>
            <person name="Liolios K."/>
            <person name="Pagani I."/>
            <person name="Ivanova N."/>
            <person name="Mavromatis K."/>
            <person name="Mikhailova N."/>
            <person name="Pati A."/>
            <person name="Chen A."/>
            <person name="Palaniappan K."/>
            <person name="Land M."/>
            <person name="Hauser L."/>
            <person name="Chang Y.J."/>
            <person name="Jeffries C.D."/>
            <person name="Brambilla E.M."/>
            <person name="Rohde M."/>
            <person name="Spring S."/>
            <person name="Sikorski J."/>
            <person name="Goker M."/>
            <person name="Woyke T."/>
            <person name="Bristow J."/>
            <person name="Eisen J.A."/>
            <person name="Markowitz V."/>
            <person name="Hugenholtz P."/>
            <person name="Kyrpides N.C."/>
            <person name="Klenk H.P."/>
            <person name="Detter J.C."/>
        </authorList>
    </citation>
    <scope>NUCLEOTIDE SEQUENCE [LARGE SCALE GENOMIC DNA]</scope>
    <source>
        <strain evidence="3">ATCC BAA-921 / DSM 16994 / JCM 11577 / YK-1</strain>
    </source>
</reference>
<name>E4TXC7_SULKY</name>
<dbReference type="OrthoDB" id="9792935at2"/>
<accession>E4TXC7</accession>
<dbReference type="InterPro" id="IPR052515">
    <property type="entry name" value="Gfo/Idh/MocA_Oxidoreductase"/>
</dbReference>
<evidence type="ECO:0000313" key="3">
    <source>
        <dbReference type="Proteomes" id="UP000008721"/>
    </source>
</evidence>
<dbReference type="HOGENOM" id="CLU_023194_9_0_7"/>
<keyword evidence="3" id="KW-1185">Reference proteome</keyword>
<dbReference type="RefSeq" id="WP_013459021.1">
    <property type="nucleotide sequence ID" value="NC_014762.1"/>
</dbReference>
<sequence length="315" mass="35338">MYKALIIGAGSIGGLIDSPTSKTVASHAHAYKKHPDTQLYAICEPSELNVFAFMERWGEVHHYGSIDEISTDELYDIVSISSPTKSHFYDLITLLKRSDSSMILCEKPLVATQEELSSLSTLLMHSDKKILVHFVRRYNSAFINLAERIQKGEFGKSLGFQGVCTKGLLHNGSHMIAVLSHFLGNVTSIKPFRASFCHDDLCGDFGISLERGDGAISVLSHPPYSLFEITFWFETGVIKILDGGDKIEIYSRVPSTYEGYFSLALQESMTTNLSNYAYDSVEFLLRKSKETCKNILSEHFHIHKMIFQTLAKVYP</sequence>